<evidence type="ECO:0000313" key="2">
    <source>
        <dbReference type="EMBL" id="TPP10685.1"/>
    </source>
</evidence>
<dbReference type="OrthoDB" id="7307423at2"/>
<evidence type="ECO:0000313" key="3">
    <source>
        <dbReference type="Proteomes" id="UP000316429"/>
    </source>
</evidence>
<dbReference type="AlphaFoldDB" id="A0A504UIV2"/>
<dbReference type="InterPro" id="IPR045601">
    <property type="entry name" value="DUF6455"/>
</dbReference>
<comment type="caution">
    <text evidence="2">The sequence shown here is derived from an EMBL/GenBank/DDBJ whole genome shotgun (WGS) entry which is preliminary data.</text>
</comment>
<accession>A0A504UIV2</accession>
<protein>
    <recommendedName>
        <fullName evidence="1">DUF6455 domain-containing protein</fullName>
    </recommendedName>
</protein>
<reference evidence="2 3" key="1">
    <citation type="submission" date="2019-06" db="EMBL/GenBank/DDBJ databases">
        <title>Rhizobium sp. CL12 isolated from roots of soybean.</title>
        <authorList>
            <person name="Wang C."/>
        </authorList>
    </citation>
    <scope>NUCLEOTIDE SEQUENCE [LARGE SCALE GENOMIC DNA]</scope>
    <source>
        <strain evidence="2 3">CL12</strain>
    </source>
</reference>
<name>A0A504UIV2_9HYPH</name>
<dbReference type="EMBL" id="VFYP01000001">
    <property type="protein sequence ID" value="TPP10685.1"/>
    <property type="molecule type" value="Genomic_DNA"/>
</dbReference>
<dbReference type="Pfam" id="PF20056">
    <property type="entry name" value="DUF6455"/>
    <property type="match status" value="1"/>
</dbReference>
<dbReference type="RefSeq" id="WP_140827013.1">
    <property type="nucleotide sequence ID" value="NZ_VFYP01000001.1"/>
</dbReference>
<organism evidence="2 3">
    <name type="scientific">Rhizobium glycinendophyticum</name>
    <dbReference type="NCBI Taxonomy" id="2589807"/>
    <lineage>
        <taxon>Bacteria</taxon>
        <taxon>Pseudomonadati</taxon>
        <taxon>Pseudomonadota</taxon>
        <taxon>Alphaproteobacteria</taxon>
        <taxon>Hyphomicrobiales</taxon>
        <taxon>Rhizobiaceae</taxon>
        <taxon>Rhizobium/Agrobacterium group</taxon>
        <taxon>Rhizobium</taxon>
    </lineage>
</organism>
<dbReference type="Proteomes" id="UP000316429">
    <property type="component" value="Unassembled WGS sequence"/>
</dbReference>
<gene>
    <name evidence="2" type="ORF">FJQ55_07540</name>
</gene>
<evidence type="ECO:0000259" key="1">
    <source>
        <dbReference type="Pfam" id="PF20056"/>
    </source>
</evidence>
<sequence length="143" mass="15953">MTLNIADPVRHTMQQILSWFAQGFEASTETDVLANLDQAQIEALAEDCGLSPHQLLGLVKAGPHAADEMPQVMRALNIDPDEVDYQMRKLFRDMQIACSSCQSKDQCRHDLEAGTIGKTFVDYCNNAESLNSLRANPDLLMER</sequence>
<keyword evidence="3" id="KW-1185">Reference proteome</keyword>
<proteinExistence type="predicted"/>
<feature type="domain" description="DUF6455" evidence="1">
    <location>
        <begin position="67"/>
        <end position="135"/>
    </location>
</feature>